<reference evidence="2" key="2">
    <citation type="submission" date="2020-09" db="EMBL/GenBank/DDBJ databases">
        <authorList>
            <person name="Sun Q."/>
            <person name="Zhou Y."/>
        </authorList>
    </citation>
    <scope>NUCLEOTIDE SEQUENCE</scope>
    <source>
        <strain evidence="2">CGMCC 1.12181</strain>
    </source>
</reference>
<sequence length="170" mass="19359">MSTITQTNRLKLRHIKPSDTEFLFDLYNQDAFIEHIGNRGLSSLAKTREFIQAVQANYQKHGFWLYLLEDRQSLEPIGVNGLVQRDYLDAPDIGFAISEAHWGQGFAYESSLAVLEHARALKLDTLYAIISPGNIASIRLIEKLSFDFVKQAQLSTEEDAVNLYQKLLIQ</sequence>
<dbReference type="AlphaFoldDB" id="A0A917CKI0"/>
<dbReference type="RefSeq" id="WP_188364298.1">
    <property type="nucleotide sequence ID" value="NZ_BAABJF010000032.1"/>
</dbReference>
<dbReference type="SUPFAM" id="SSF55729">
    <property type="entry name" value="Acyl-CoA N-acyltransferases (Nat)"/>
    <property type="match status" value="1"/>
</dbReference>
<dbReference type="PANTHER" id="PTHR43792:SF1">
    <property type="entry name" value="N-ACETYLTRANSFERASE DOMAIN-CONTAINING PROTEIN"/>
    <property type="match status" value="1"/>
</dbReference>
<gene>
    <name evidence="2" type="ORF">GCM10011365_07090</name>
</gene>
<dbReference type="Gene3D" id="3.40.630.30">
    <property type="match status" value="1"/>
</dbReference>
<dbReference type="InterPro" id="IPR051531">
    <property type="entry name" value="N-acetyltransferase"/>
</dbReference>
<keyword evidence="3" id="KW-1185">Reference proteome</keyword>
<proteinExistence type="predicted"/>
<name>A0A917CKI0_9GAMM</name>
<dbReference type="EMBL" id="BMEO01000002">
    <property type="protein sequence ID" value="GGF88516.1"/>
    <property type="molecule type" value="Genomic_DNA"/>
</dbReference>
<evidence type="ECO:0000313" key="3">
    <source>
        <dbReference type="Proteomes" id="UP000605253"/>
    </source>
</evidence>
<dbReference type="Pfam" id="PF13302">
    <property type="entry name" value="Acetyltransf_3"/>
    <property type="match status" value="1"/>
</dbReference>
<reference evidence="2" key="1">
    <citation type="journal article" date="2014" name="Int. J. Syst. Evol. Microbiol.">
        <title>Complete genome sequence of Corynebacterium casei LMG S-19264T (=DSM 44701T), isolated from a smear-ripened cheese.</title>
        <authorList>
            <consortium name="US DOE Joint Genome Institute (JGI-PGF)"/>
            <person name="Walter F."/>
            <person name="Albersmeier A."/>
            <person name="Kalinowski J."/>
            <person name="Ruckert C."/>
        </authorList>
    </citation>
    <scope>NUCLEOTIDE SEQUENCE</scope>
    <source>
        <strain evidence="2">CGMCC 1.12181</strain>
    </source>
</reference>
<evidence type="ECO:0000313" key="2">
    <source>
        <dbReference type="EMBL" id="GGF88516.1"/>
    </source>
</evidence>
<dbReference type="InterPro" id="IPR000182">
    <property type="entry name" value="GNAT_dom"/>
</dbReference>
<dbReference type="InterPro" id="IPR016181">
    <property type="entry name" value="Acyl_CoA_acyltransferase"/>
</dbReference>
<protein>
    <submittedName>
        <fullName evidence="2">N-acetyltransferase</fullName>
    </submittedName>
</protein>
<evidence type="ECO:0000259" key="1">
    <source>
        <dbReference type="PROSITE" id="PS51186"/>
    </source>
</evidence>
<organism evidence="2 3">
    <name type="scientific">Marinicella pacifica</name>
    <dbReference type="NCBI Taxonomy" id="1171543"/>
    <lineage>
        <taxon>Bacteria</taxon>
        <taxon>Pseudomonadati</taxon>
        <taxon>Pseudomonadota</taxon>
        <taxon>Gammaproteobacteria</taxon>
        <taxon>Lysobacterales</taxon>
        <taxon>Marinicellaceae</taxon>
        <taxon>Marinicella</taxon>
    </lineage>
</organism>
<accession>A0A917CKI0</accession>
<dbReference type="GO" id="GO:0016747">
    <property type="term" value="F:acyltransferase activity, transferring groups other than amino-acyl groups"/>
    <property type="evidence" value="ECO:0007669"/>
    <property type="project" value="InterPro"/>
</dbReference>
<dbReference type="PROSITE" id="PS51186">
    <property type="entry name" value="GNAT"/>
    <property type="match status" value="1"/>
</dbReference>
<comment type="caution">
    <text evidence="2">The sequence shown here is derived from an EMBL/GenBank/DDBJ whole genome shotgun (WGS) entry which is preliminary data.</text>
</comment>
<feature type="domain" description="N-acetyltransferase" evidence="1">
    <location>
        <begin position="10"/>
        <end position="168"/>
    </location>
</feature>
<dbReference type="Proteomes" id="UP000605253">
    <property type="component" value="Unassembled WGS sequence"/>
</dbReference>
<dbReference type="PANTHER" id="PTHR43792">
    <property type="entry name" value="GNAT FAMILY, PUTATIVE (AFU_ORTHOLOGUE AFUA_3G00765)-RELATED-RELATED"/>
    <property type="match status" value="1"/>
</dbReference>